<dbReference type="GO" id="GO:0000162">
    <property type="term" value="P:L-tryptophan biosynthetic process"/>
    <property type="evidence" value="ECO:0007669"/>
    <property type="project" value="UniProtKB-KW"/>
</dbReference>
<organism evidence="6 7">
    <name type="scientific">Pilimelia anulata</name>
    <dbReference type="NCBI Taxonomy" id="53371"/>
    <lineage>
        <taxon>Bacteria</taxon>
        <taxon>Bacillati</taxon>
        <taxon>Actinomycetota</taxon>
        <taxon>Actinomycetes</taxon>
        <taxon>Micromonosporales</taxon>
        <taxon>Micromonosporaceae</taxon>
        <taxon>Pilimelia</taxon>
    </lineage>
</organism>
<evidence type="ECO:0000313" key="7">
    <source>
        <dbReference type="Proteomes" id="UP000649739"/>
    </source>
</evidence>
<evidence type="ECO:0000256" key="3">
    <source>
        <dbReference type="ARBA" id="ARBA00022822"/>
    </source>
</evidence>
<dbReference type="InterPro" id="IPR000312">
    <property type="entry name" value="Glycosyl_Trfase_fam3"/>
</dbReference>
<reference evidence="6" key="1">
    <citation type="journal article" date="2014" name="Int. J. Syst. Evol. Microbiol.">
        <title>Complete genome sequence of Corynebacterium casei LMG S-19264T (=DSM 44701T), isolated from a smear-ripened cheese.</title>
        <authorList>
            <consortium name="US DOE Joint Genome Institute (JGI-PGF)"/>
            <person name="Walter F."/>
            <person name="Albersmeier A."/>
            <person name="Kalinowski J."/>
            <person name="Ruckert C."/>
        </authorList>
    </citation>
    <scope>NUCLEOTIDE SEQUENCE</scope>
    <source>
        <strain evidence="6">JCM 3090</strain>
    </source>
</reference>
<evidence type="ECO:0000256" key="2">
    <source>
        <dbReference type="ARBA" id="ARBA00022679"/>
    </source>
</evidence>
<keyword evidence="7" id="KW-1185">Reference proteome</keyword>
<keyword evidence="2" id="KW-0808">Transferase</keyword>
<evidence type="ECO:0000259" key="5">
    <source>
        <dbReference type="Pfam" id="PF00591"/>
    </source>
</evidence>
<dbReference type="Gene3D" id="3.40.1030.10">
    <property type="entry name" value="Nucleoside phosphorylase/phosphoribosyltransferase catalytic domain"/>
    <property type="match status" value="1"/>
</dbReference>
<dbReference type="InterPro" id="IPR035902">
    <property type="entry name" value="Nuc_phospho_transferase"/>
</dbReference>
<dbReference type="GO" id="GO:0004048">
    <property type="term" value="F:anthranilate phosphoribosyltransferase activity"/>
    <property type="evidence" value="ECO:0007669"/>
    <property type="project" value="InterPro"/>
</dbReference>
<dbReference type="Proteomes" id="UP000649739">
    <property type="component" value="Unassembled WGS sequence"/>
</dbReference>
<evidence type="ECO:0000256" key="1">
    <source>
        <dbReference type="ARBA" id="ARBA00022676"/>
    </source>
</evidence>
<keyword evidence="3" id="KW-0028">Amino-acid biosynthesis</keyword>
<dbReference type="SUPFAM" id="SSF52418">
    <property type="entry name" value="Nucleoside phosphorylase/phosphoribosyltransferase catalytic domain"/>
    <property type="match status" value="1"/>
</dbReference>
<dbReference type="PANTHER" id="PTHR43285:SF2">
    <property type="entry name" value="ANTHRANILATE PHOSPHORIBOSYLTRANSFERASE"/>
    <property type="match status" value="1"/>
</dbReference>
<keyword evidence="3" id="KW-0822">Tryptophan biosynthesis</keyword>
<keyword evidence="4" id="KW-0057">Aromatic amino acid biosynthesis</keyword>
<dbReference type="EMBL" id="BMQB01000003">
    <property type="protein sequence ID" value="GGJ88297.1"/>
    <property type="molecule type" value="Genomic_DNA"/>
</dbReference>
<proteinExistence type="predicted"/>
<name>A0A8J3B959_9ACTN</name>
<protein>
    <submittedName>
        <fullName evidence="6">Anthranilate phosphoribosyltransferase</fullName>
    </submittedName>
</protein>
<dbReference type="InterPro" id="IPR005940">
    <property type="entry name" value="Anthranilate_Pribosyl_Tfrase"/>
</dbReference>
<dbReference type="AlphaFoldDB" id="A0A8J3B959"/>
<gene>
    <name evidence="6" type="primary">trpD</name>
    <name evidence="6" type="ORF">GCM10010123_17370</name>
</gene>
<comment type="caution">
    <text evidence="6">The sequence shown here is derived from an EMBL/GenBank/DDBJ whole genome shotgun (WGS) entry which is preliminary data.</text>
</comment>
<evidence type="ECO:0000256" key="4">
    <source>
        <dbReference type="ARBA" id="ARBA00023141"/>
    </source>
</evidence>
<dbReference type="GO" id="GO:0005829">
    <property type="term" value="C:cytosol"/>
    <property type="evidence" value="ECO:0007669"/>
    <property type="project" value="TreeGrafter"/>
</dbReference>
<sequence>MDPLNARALDVPAAVWSRESLQALLRDASPASDTRWRRWCAELLRTDRLGPRTLHDWWRVITEFDPVLATCAARLIHVPDSTVVVAGSGKEQFKTFNVSTAAAILAAAAGAPVVKGISRSVSAVSGATDILESLGIRPVPDPATIPQALDRYGIAFVPYPQFCPSYAARYDGVFDVLNPASFFMPVATMCVRARGYVLGLAHNDVTLAAAALRRIRPDLDTGLVVSTELSPGETIDEYGDVGVLRLARQVAGVITSDLRRGAPPTASWRRAVAHRSTHGANATLVAHALAAGPDTPTTRLVEANAALVVEASGAYWGPFEAAGRVRDARRSGRAMRLLTTLTDAR</sequence>
<dbReference type="Pfam" id="PF00591">
    <property type="entry name" value="Glycos_transf_3"/>
    <property type="match status" value="1"/>
</dbReference>
<reference evidence="6" key="2">
    <citation type="submission" date="2020-09" db="EMBL/GenBank/DDBJ databases">
        <authorList>
            <person name="Sun Q."/>
            <person name="Ohkuma M."/>
        </authorList>
    </citation>
    <scope>NUCLEOTIDE SEQUENCE</scope>
    <source>
        <strain evidence="6">JCM 3090</strain>
    </source>
</reference>
<feature type="domain" description="Glycosyl transferase family 3" evidence="5">
    <location>
        <begin position="85"/>
        <end position="334"/>
    </location>
</feature>
<keyword evidence="1 6" id="KW-0328">Glycosyltransferase</keyword>
<dbReference type="PANTHER" id="PTHR43285">
    <property type="entry name" value="ANTHRANILATE PHOSPHORIBOSYLTRANSFERASE"/>
    <property type="match status" value="1"/>
</dbReference>
<accession>A0A8J3B959</accession>
<evidence type="ECO:0000313" key="6">
    <source>
        <dbReference type="EMBL" id="GGJ88297.1"/>
    </source>
</evidence>